<dbReference type="InterPro" id="IPR001761">
    <property type="entry name" value="Peripla_BP/Lac1_sug-bd_dom"/>
</dbReference>
<dbReference type="Proteomes" id="UP000824024">
    <property type="component" value="Unassembled WGS sequence"/>
</dbReference>
<gene>
    <name evidence="5" type="ORF">IAA08_00600</name>
</gene>
<evidence type="ECO:0000256" key="3">
    <source>
        <dbReference type="ARBA" id="ARBA00023163"/>
    </source>
</evidence>
<dbReference type="InterPro" id="IPR010982">
    <property type="entry name" value="Lambda_DNA-bd_dom_sf"/>
</dbReference>
<feature type="domain" description="HTH lacI-type" evidence="4">
    <location>
        <begin position="1"/>
        <end position="54"/>
    </location>
</feature>
<evidence type="ECO:0000313" key="5">
    <source>
        <dbReference type="EMBL" id="HIZ06416.1"/>
    </source>
</evidence>
<sequence>MNINDIAKLAGVSRATVSRYLNGGYVSAEKKEKIGGVIKETGYKPSYQAQMLRTKKTGIIGVILPKINSDAISRMVEGISVVLKKAGYQLLMANTQNDEKEELNYLNTLKNYHVDGIILIGTVMTREHKALLKNLEIPLVVLAQKWQGCACVYYDDYHSALEVTECMLKKGRHPGYIGVFMKDQAAGAQRRKGFQEACRRNHVECPEEHMTVADFTAESGYKSAKKLFEKSPEIDALFCATDQIAYGAALYLKKIGKGIPEDVQIVGIGDSVIGRMMEPPLTTVHYFYKTSGIEAANMLIGMVEEKAEAIKEIKMGYRLEKRDSVKK</sequence>
<dbReference type="EMBL" id="DXCH01000016">
    <property type="protein sequence ID" value="HIZ06416.1"/>
    <property type="molecule type" value="Genomic_DNA"/>
</dbReference>
<dbReference type="SUPFAM" id="SSF53822">
    <property type="entry name" value="Periplasmic binding protein-like I"/>
    <property type="match status" value="1"/>
</dbReference>
<dbReference type="InterPro" id="IPR028082">
    <property type="entry name" value="Peripla_BP_I"/>
</dbReference>
<evidence type="ECO:0000313" key="6">
    <source>
        <dbReference type="Proteomes" id="UP000824024"/>
    </source>
</evidence>
<dbReference type="PROSITE" id="PS50932">
    <property type="entry name" value="HTH_LACI_2"/>
    <property type="match status" value="1"/>
</dbReference>
<evidence type="ECO:0000256" key="2">
    <source>
        <dbReference type="ARBA" id="ARBA00023125"/>
    </source>
</evidence>
<reference evidence="5" key="1">
    <citation type="journal article" date="2021" name="PeerJ">
        <title>Extensive microbial diversity within the chicken gut microbiome revealed by metagenomics and culture.</title>
        <authorList>
            <person name="Gilroy R."/>
            <person name="Ravi A."/>
            <person name="Getino M."/>
            <person name="Pursley I."/>
            <person name="Horton D.L."/>
            <person name="Alikhan N.F."/>
            <person name="Baker D."/>
            <person name="Gharbi K."/>
            <person name="Hall N."/>
            <person name="Watson M."/>
            <person name="Adriaenssens E.M."/>
            <person name="Foster-Nyarko E."/>
            <person name="Jarju S."/>
            <person name="Secka A."/>
            <person name="Antonio M."/>
            <person name="Oren A."/>
            <person name="Chaudhuri R.R."/>
            <person name="La Ragione R."/>
            <person name="Hildebrand F."/>
            <person name="Pallen M.J."/>
        </authorList>
    </citation>
    <scope>NUCLEOTIDE SEQUENCE</scope>
    <source>
        <strain evidence="5">CHK192-9172</strain>
    </source>
</reference>
<dbReference type="PRINTS" id="PR00036">
    <property type="entry name" value="HTHLACI"/>
</dbReference>
<dbReference type="CDD" id="cd01392">
    <property type="entry name" value="HTH_LacI"/>
    <property type="match status" value="1"/>
</dbReference>
<proteinExistence type="predicted"/>
<dbReference type="GO" id="GO:0000976">
    <property type="term" value="F:transcription cis-regulatory region binding"/>
    <property type="evidence" value="ECO:0007669"/>
    <property type="project" value="TreeGrafter"/>
</dbReference>
<dbReference type="PANTHER" id="PTHR30146:SF154">
    <property type="entry name" value="TRANSCRIPTION REGULATOR, MEMBER OF GALR FAMILY"/>
    <property type="match status" value="1"/>
</dbReference>
<dbReference type="CDD" id="cd01542">
    <property type="entry name" value="PBP1_TreR-like"/>
    <property type="match status" value="1"/>
</dbReference>
<dbReference type="AlphaFoldDB" id="A0A9D2IF96"/>
<keyword evidence="3" id="KW-0804">Transcription</keyword>
<organism evidence="5 6">
    <name type="scientific">Candidatus Eubacterium avistercoris</name>
    <dbReference type="NCBI Taxonomy" id="2838567"/>
    <lineage>
        <taxon>Bacteria</taxon>
        <taxon>Bacillati</taxon>
        <taxon>Bacillota</taxon>
        <taxon>Clostridia</taxon>
        <taxon>Eubacteriales</taxon>
        <taxon>Eubacteriaceae</taxon>
        <taxon>Eubacterium</taxon>
    </lineage>
</organism>
<dbReference type="Pfam" id="PF00532">
    <property type="entry name" value="Peripla_BP_1"/>
    <property type="match status" value="1"/>
</dbReference>
<dbReference type="SUPFAM" id="SSF47413">
    <property type="entry name" value="lambda repressor-like DNA-binding domains"/>
    <property type="match status" value="1"/>
</dbReference>
<reference evidence="5" key="2">
    <citation type="submission" date="2021-04" db="EMBL/GenBank/DDBJ databases">
        <authorList>
            <person name="Gilroy R."/>
        </authorList>
    </citation>
    <scope>NUCLEOTIDE SEQUENCE</scope>
    <source>
        <strain evidence="5">CHK192-9172</strain>
    </source>
</reference>
<dbReference type="Gene3D" id="1.10.260.40">
    <property type="entry name" value="lambda repressor-like DNA-binding domains"/>
    <property type="match status" value="1"/>
</dbReference>
<accession>A0A9D2IF96</accession>
<name>A0A9D2IF96_9FIRM</name>
<evidence type="ECO:0000259" key="4">
    <source>
        <dbReference type="PROSITE" id="PS50932"/>
    </source>
</evidence>
<dbReference type="Gene3D" id="3.40.50.2300">
    <property type="match status" value="2"/>
</dbReference>
<dbReference type="PANTHER" id="PTHR30146">
    <property type="entry name" value="LACI-RELATED TRANSCRIPTIONAL REPRESSOR"/>
    <property type="match status" value="1"/>
</dbReference>
<comment type="caution">
    <text evidence="5">The sequence shown here is derived from an EMBL/GenBank/DDBJ whole genome shotgun (WGS) entry which is preliminary data.</text>
</comment>
<keyword evidence="1" id="KW-0805">Transcription regulation</keyword>
<dbReference type="GO" id="GO:0003700">
    <property type="term" value="F:DNA-binding transcription factor activity"/>
    <property type="evidence" value="ECO:0007669"/>
    <property type="project" value="TreeGrafter"/>
</dbReference>
<protein>
    <submittedName>
        <fullName evidence="5">LacI family DNA-binding transcriptional regulator</fullName>
    </submittedName>
</protein>
<evidence type="ECO:0000256" key="1">
    <source>
        <dbReference type="ARBA" id="ARBA00023015"/>
    </source>
</evidence>
<dbReference type="Pfam" id="PF00356">
    <property type="entry name" value="LacI"/>
    <property type="match status" value="1"/>
</dbReference>
<keyword evidence="2 5" id="KW-0238">DNA-binding</keyword>
<dbReference type="InterPro" id="IPR000843">
    <property type="entry name" value="HTH_LacI"/>
</dbReference>
<dbReference type="SMART" id="SM00354">
    <property type="entry name" value="HTH_LACI"/>
    <property type="match status" value="1"/>
</dbReference>
<dbReference type="PROSITE" id="PS00356">
    <property type="entry name" value="HTH_LACI_1"/>
    <property type="match status" value="1"/>
</dbReference>